<dbReference type="AlphaFoldDB" id="A0A9D4LH26"/>
<accession>A0A9D4LH26</accession>
<reference evidence="1" key="1">
    <citation type="journal article" date="2019" name="bioRxiv">
        <title>The Genome of the Zebra Mussel, Dreissena polymorpha: A Resource for Invasive Species Research.</title>
        <authorList>
            <person name="McCartney M.A."/>
            <person name="Auch B."/>
            <person name="Kono T."/>
            <person name="Mallez S."/>
            <person name="Zhang Y."/>
            <person name="Obille A."/>
            <person name="Becker A."/>
            <person name="Abrahante J.E."/>
            <person name="Garbe J."/>
            <person name="Badalamenti J.P."/>
            <person name="Herman A."/>
            <person name="Mangelson H."/>
            <person name="Liachko I."/>
            <person name="Sullivan S."/>
            <person name="Sone E.D."/>
            <person name="Koren S."/>
            <person name="Silverstein K.A.T."/>
            <person name="Beckman K.B."/>
            <person name="Gohl D.M."/>
        </authorList>
    </citation>
    <scope>NUCLEOTIDE SEQUENCE</scope>
    <source>
        <strain evidence="1">Duluth1</strain>
        <tissue evidence="1">Whole animal</tissue>
    </source>
</reference>
<sequence length="64" mass="7277">MAQLETDAKEKGIDLSVVIDQCYDALSLFGHSNRHINMSRREILKPELKSEYGHLCNPSVPYSK</sequence>
<reference evidence="1" key="2">
    <citation type="submission" date="2020-11" db="EMBL/GenBank/DDBJ databases">
        <authorList>
            <person name="McCartney M.A."/>
            <person name="Auch B."/>
            <person name="Kono T."/>
            <person name="Mallez S."/>
            <person name="Becker A."/>
            <person name="Gohl D.M."/>
            <person name="Silverstein K.A.T."/>
            <person name="Koren S."/>
            <person name="Bechman K.B."/>
            <person name="Herman A."/>
            <person name="Abrahante J.E."/>
            <person name="Garbe J."/>
        </authorList>
    </citation>
    <scope>NUCLEOTIDE SEQUENCE</scope>
    <source>
        <strain evidence="1">Duluth1</strain>
        <tissue evidence="1">Whole animal</tissue>
    </source>
</reference>
<name>A0A9D4LH26_DREPO</name>
<protein>
    <submittedName>
        <fullName evidence="1">Uncharacterized protein</fullName>
    </submittedName>
</protein>
<dbReference type="EMBL" id="JAIWYP010000003">
    <property type="protein sequence ID" value="KAH3858562.1"/>
    <property type="molecule type" value="Genomic_DNA"/>
</dbReference>
<keyword evidence="2" id="KW-1185">Reference proteome</keyword>
<evidence type="ECO:0000313" key="1">
    <source>
        <dbReference type="EMBL" id="KAH3858562.1"/>
    </source>
</evidence>
<proteinExistence type="predicted"/>
<comment type="caution">
    <text evidence="1">The sequence shown here is derived from an EMBL/GenBank/DDBJ whole genome shotgun (WGS) entry which is preliminary data.</text>
</comment>
<evidence type="ECO:0000313" key="2">
    <source>
        <dbReference type="Proteomes" id="UP000828390"/>
    </source>
</evidence>
<dbReference type="Proteomes" id="UP000828390">
    <property type="component" value="Unassembled WGS sequence"/>
</dbReference>
<organism evidence="1 2">
    <name type="scientific">Dreissena polymorpha</name>
    <name type="common">Zebra mussel</name>
    <name type="synonym">Mytilus polymorpha</name>
    <dbReference type="NCBI Taxonomy" id="45954"/>
    <lineage>
        <taxon>Eukaryota</taxon>
        <taxon>Metazoa</taxon>
        <taxon>Spiralia</taxon>
        <taxon>Lophotrochozoa</taxon>
        <taxon>Mollusca</taxon>
        <taxon>Bivalvia</taxon>
        <taxon>Autobranchia</taxon>
        <taxon>Heteroconchia</taxon>
        <taxon>Euheterodonta</taxon>
        <taxon>Imparidentia</taxon>
        <taxon>Neoheterodontei</taxon>
        <taxon>Myida</taxon>
        <taxon>Dreissenoidea</taxon>
        <taxon>Dreissenidae</taxon>
        <taxon>Dreissena</taxon>
    </lineage>
</organism>
<gene>
    <name evidence="1" type="ORF">DPMN_101190</name>
</gene>